<dbReference type="OrthoDB" id="2441966at2759"/>
<feature type="non-terminal residue" evidence="1">
    <location>
        <position position="1"/>
    </location>
</feature>
<keyword evidence="2" id="KW-1185">Reference proteome</keyword>
<organism evidence="1 2">
    <name type="scientific">Cetraspora pellucida</name>
    <dbReference type="NCBI Taxonomy" id="1433469"/>
    <lineage>
        <taxon>Eukaryota</taxon>
        <taxon>Fungi</taxon>
        <taxon>Fungi incertae sedis</taxon>
        <taxon>Mucoromycota</taxon>
        <taxon>Glomeromycotina</taxon>
        <taxon>Glomeromycetes</taxon>
        <taxon>Diversisporales</taxon>
        <taxon>Gigasporaceae</taxon>
        <taxon>Cetraspora</taxon>
    </lineage>
</organism>
<gene>
    <name evidence="1" type="ORF">CPELLU_LOCUS21458</name>
</gene>
<feature type="non-terminal residue" evidence="1">
    <location>
        <position position="136"/>
    </location>
</feature>
<sequence length="136" mass="16096">KHVVEWERGIKRQRKDTLSMSESISLLTNIIFKREILGNHPPIISFSKLRSVAEGKNNQLNFFFDEIEAMVCLRRKSYVEQKALDWSLAYQYEVADSDNNLTWIGSINILTKLLYNREKNEEKLAIYSFKQMCREM</sequence>
<dbReference type="EMBL" id="CAJVQA010079752">
    <property type="protein sequence ID" value="CAG8836862.1"/>
    <property type="molecule type" value="Genomic_DNA"/>
</dbReference>
<dbReference type="AlphaFoldDB" id="A0A9N9KL10"/>
<dbReference type="Proteomes" id="UP000789759">
    <property type="component" value="Unassembled WGS sequence"/>
</dbReference>
<evidence type="ECO:0000313" key="1">
    <source>
        <dbReference type="EMBL" id="CAG8836862.1"/>
    </source>
</evidence>
<reference evidence="1" key="1">
    <citation type="submission" date="2021-06" db="EMBL/GenBank/DDBJ databases">
        <authorList>
            <person name="Kallberg Y."/>
            <person name="Tangrot J."/>
            <person name="Rosling A."/>
        </authorList>
    </citation>
    <scope>NUCLEOTIDE SEQUENCE</scope>
    <source>
        <strain evidence="1">FL966</strain>
    </source>
</reference>
<accession>A0A9N9KL10</accession>
<evidence type="ECO:0000313" key="2">
    <source>
        <dbReference type="Proteomes" id="UP000789759"/>
    </source>
</evidence>
<name>A0A9N9KL10_9GLOM</name>
<protein>
    <submittedName>
        <fullName evidence="1">8647_t:CDS:1</fullName>
    </submittedName>
</protein>
<proteinExistence type="predicted"/>
<comment type="caution">
    <text evidence="1">The sequence shown here is derived from an EMBL/GenBank/DDBJ whole genome shotgun (WGS) entry which is preliminary data.</text>
</comment>